<dbReference type="SUPFAM" id="SSF56219">
    <property type="entry name" value="DNase I-like"/>
    <property type="match status" value="1"/>
</dbReference>
<reference evidence="2" key="1">
    <citation type="submission" date="2025-08" db="UniProtKB">
        <authorList>
            <consortium name="Ensembl"/>
        </authorList>
    </citation>
    <scope>IDENTIFICATION</scope>
</reference>
<name>A0A8C5B4S4_GADMO</name>
<dbReference type="SUPFAM" id="SSF56672">
    <property type="entry name" value="DNA/RNA polymerases"/>
    <property type="match status" value="1"/>
</dbReference>
<dbReference type="Pfam" id="PF03372">
    <property type="entry name" value="Exo_endo_phos"/>
    <property type="match status" value="1"/>
</dbReference>
<dbReference type="InterPro" id="IPR036691">
    <property type="entry name" value="Endo/exonu/phosph_ase_sf"/>
</dbReference>
<dbReference type="Ensembl" id="ENSGMOT00000026686.1">
    <property type="protein sequence ID" value="ENSGMOP00000039023.1"/>
    <property type="gene ID" value="ENSGMOG00000024426.1"/>
</dbReference>
<accession>A0A8C5B4S4</accession>
<evidence type="ECO:0000313" key="3">
    <source>
        <dbReference type="Proteomes" id="UP000694546"/>
    </source>
</evidence>
<dbReference type="Proteomes" id="UP000694546">
    <property type="component" value="Chromosome 4"/>
</dbReference>
<protein>
    <recommendedName>
        <fullName evidence="1">Reverse transcriptase domain-containing protein</fullName>
    </recommendedName>
</protein>
<organism evidence="2 3">
    <name type="scientific">Gadus morhua</name>
    <name type="common">Atlantic cod</name>
    <dbReference type="NCBI Taxonomy" id="8049"/>
    <lineage>
        <taxon>Eukaryota</taxon>
        <taxon>Metazoa</taxon>
        <taxon>Chordata</taxon>
        <taxon>Craniata</taxon>
        <taxon>Vertebrata</taxon>
        <taxon>Euteleostomi</taxon>
        <taxon>Actinopterygii</taxon>
        <taxon>Neopterygii</taxon>
        <taxon>Teleostei</taxon>
        <taxon>Neoteleostei</taxon>
        <taxon>Acanthomorphata</taxon>
        <taxon>Zeiogadaria</taxon>
        <taxon>Gadariae</taxon>
        <taxon>Gadiformes</taxon>
        <taxon>Gadoidei</taxon>
        <taxon>Gadidae</taxon>
        <taxon>Gadus</taxon>
    </lineage>
</organism>
<dbReference type="InterPro" id="IPR000477">
    <property type="entry name" value="RT_dom"/>
</dbReference>
<dbReference type="AlphaFoldDB" id="A0A8C5B4S4"/>
<dbReference type="GeneTree" id="ENSGT01010000222343"/>
<dbReference type="InterPro" id="IPR043502">
    <property type="entry name" value="DNA/RNA_pol_sf"/>
</dbReference>
<keyword evidence="3" id="KW-1185">Reference proteome</keyword>
<dbReference type="Pfam" id="PF00078">
    <property type="entry name" value="RVT_1"/>
    <property type="match status" value="1"/>
</dbReference>
<evidence type="ECO:0000313" key="2">
    <source>
        <dbReference type="Ensembl" id="ENSGMOP00000039023.1"/>
    </source>
</evidence>
<sequence length="1226" mass="136601">MIVYVAESRTESSTADGLAEPGSIAPIVSELSVNQTPSVTNAVPICTVVQNCMSNGMSNRMLNRMSNRMVNCMMHDATHEINAVPMCTNRMSNRMVNCMMHDATHEINAVPMCTVVQNRMLNCMTELSVNHTPSEINAVPSTGVQNRMANRMINRTSNQILTTNRPPPEINTVPICTVVRPRSVSRCKTRRRGPRPVCPTLAIPLIASELSVNQTPSENNPVPICTVVRPRAVSRCKTRRRGPQPVCRNRGIPLTASELSVNQTPSENNKREVLRIGFMNIRSLSSKALLVHDLIIDKKIDILGLSETWLKPDEFPALNEATPPHYVSTQVSREVKKGGGVALISNSKLNLKPKNRYIFRSFEVLAVCTSAPREAKRVPDSFVLAVVYRPPGPYSVFLDEFSDFAADLATYSDNILLIGDFNIHVNNPSDALTRAFLSITDTLGFKQLVQQPTHIGGNTLDLVLTRGVDISQLVVSSYTSALSDHFLLTFQVVVSCPCDDQQATFSCRRITPATITAMEDKLSGSLAPLCNYSGSVECLTDDLNIALSVAIDSVAPYVTKKRTLKKPAPWFDAETRILKRNCRILERKWRSTKLEVFHLAWHNSLITYKGALTIARNAYFSSIINLNRNNPKFLFDTVRSLTQKQNQTVGSSISAGEFMDFFENKIQSIREEIDAYRAANPTHPVGQDGVLPNRMVNSNATLLEFEAISLVELERVIKASKPTTCVLDPLPSRVLKDLFPTVGPVILLLMNLSFSTGIVPSNFKAAVLKPLLKKPGLDPELVRNYRPISNLPFLSKVQERIVAKQIVDYLTRNNLFEPFQSGFRNFHSTETAIIRVVNDILLALDKNTSTMLVMLDLSAAFDTIDHSTLLHRLEHYVGFGGTALGWLESYLIDRTQFVLHEGAESKHCKLRFGVPQGSVLGPLLFAIYMLPLGDVIRGFGISFHCYADDTQLYIPVDSGDSAQIQKVESCLAAVKGWMSQNFLRHNSGKTELMIIGSKRDREKFEDVSLWLDGFAIPQSASVRNLGVLFDPQLCFDQHIRSITRIAFFHLRNIARIRSMLSVVDAETLIHAFVSSRLDYCNALFSGLPNSTIKSLQLVHNAAARLLTRTRKFDYITPILASLHWLPITFRSDFKVLLLTYKALHGLSPLYLKDLIIPYSPSRSLRSSGAGLLSLPKVKKKSAGQRAFAYRAPFLWNRLPSAIREADSVELFKGKLKTHLYNLAFGV</sequence>
<dbReference type="PROSITE" id="PS50878">
    <property type="entry name" value="RT_POL"/>
    <property type="match status" value="1"/>
</dbReference>
<dbReference type="GO" id="GO:0003824">
    <property type="term" value="F:catalytic activity"/>
    <property type="evidence" value="ECO:0007669"/>
    <property type="project" value="InterPro"/>
</dbReference>
<dbReference type="InterPro" id="IPR005135">
    <property type="entry name" value="Endo/exonuclease/phosphatase"/>
</dbReference>
<reference evidence="2" key="2">
    <citation type="submission" date="2025-09" db="UniProtKB">
        <authorList>
            <consortium name="Ensembl"/>
        </authorList>
    </citation>
    <scope>IDENTIFICATION</scope>
</reference>
<dbReference type="CDD" id="cd01650">
    <property type="entry name" value="RT_nLTR_like"/>
    <property type="match status" value="1"/>
</dbReference>
<dbReference type="Gene3D" id="3.60.10.10">
    <property type="entry name" value="Endonuclease/exonuclease/phosphatase"/>
    <property type="match status" value="1"/>
</dbReference>
<feature type="domain" description="Reverse transcriptase" evidence="1">
    <location>
        <begin position="752"/>
        <end position="1009"/>
    </location>
</feature>
<evidence type="ECO:0000259" key="1">
    <source>
        <dbReference type="PROSITE" id="PS50878"/>
    </source>
</evidence>
<dbReference type="PANTHER" id="PTHR33332">
    <property type="entry name" value="REVERSE TRANSCRIPTASE DOMAIN-CONTAINING PROTEIN"/>
    <property type="match status" value="1"/>
</dbReference>
<proteinExistence type="predicted"/>